<organism evidence="3 4">
    <name type="scientific">Metarhizium anisopliae (strain ARSEF 549)</name>
    <dbReference type="NCBI Taxonomy" id="3151832"/>
    <lineage>
        <taxon>Eukaryota</taxon>
        <taxon>Fungi</taxon>
        <taxon>Dikarya</taxon>
        <taxon>Ascomycota</taxon>
        <taxon>Pezizomycotina</taxon>
        <taxon>Sordariomycetes</taxon>
        <taxon>Hypocreomycetidae</taxon>
        <taxon>Hypocreales</taxon>
        <taxon>Clavicipitaceae</taxon>
        <taxon>Metarhizium</taxon>
    </lineage>
</organism>
<reference evidence="3 4" key="1">
    <citation type="journal article" date="2014" name="Proc. Natl. Acad. Sci. U.S.A.">
        <title>Trajectory and genomic determinants of fungal-pathogen speciation and host adaptation.</title>
        <authorList>
            <person name="Hu X."/>
            <person name="Xiao G."/>
            <person name="Zheng P."/>
            <person name="Shang Y."/>
            <person name="Su Y."/>
            <person name="Zhang X."/>
            <person name="Liu X."/>
            <person name="Zhan S."/>
            <person name="St Leger R.J."/>
            <person name="Wang C."/>
        </authorList>
    </citation>
    <scope>NUCLEOTIDE SEQUENCE [LARGE SCALE GENOMIC DNA]</scope>
    <source>
        <strain evidence="3 4">ARSEF 549</strain>
    </source>
</reference>
<dbReference type="InterPro" id="IPR036812">
    <property type="entry name" value="NAD(P)_OxRdtase_dom_sf"/>
</dbReference>
<dbReference type="EMBL" id="AZNF01000008">
    <property type="protein sequence ID" value="KID64442.1"/>
    <property type="molecule type" value="Genomic_DNA"/>
</dbReference>
<feature type="non-terminal residue" evidence="3">
    <location>
        <position position="1"/>
    </location>
</feature>
<dbReference type="InterPro" id="IPR050791">
    <property type="entry name" value="Aldo-Keto_reductase"/>
</dbReference>
<evidence type="ECO:0000256" key="1">
    <source>
        <dbReference type="ARBA" id="ARBA00023002"/>
    </source>
</evidence>
<dbReference type="InterPro" id="IPR023210">
    <property type="entry name" value="NADP_OxRdtase_dom"/>
</dbReference>
<keyword evidence="1" id="KW-0560">Oxidoreductase</keyword>
<gene>
    <name evidence="3" type="ORF">MAN_06616</name>
</gene>
<evidence type="ECO:0000259" key="2">
    <source>
        <dbReference type="Pfam" id="PF00248"/>
    </source>
</evidence>
<evidence type="ECO:0000313" key="4">
    <source>
        <dbReference type="Proteomes" id="UP000031186"/>
    </source>
</evidence>
<dbReference type="VEuPathDB" id="FungiDB:MAN_06616"/>
<dbReference type="PANTHER" id="PTHR43625">
    <property type="entry name" value="AFLATOXIN B1 ALDEHYDE REDUCTASE"/>
    <property type="match status" value="1"/>
</dbReference>
<accession>A0A0B4F9M8</accession>
<dbReference type="GO" id="GO:0016491">
    <property type="term" value="F:oxidoreductase activity"/>
    <property type="evidence" value="ECO:0007669"/>
    <property type="project" value="UniProtKB-KW"/>
</dbReference>
<dbReference type="GO" id="GO:0005737">
    <property type="term" value="C:cytoplasm"/>
    <property type="evidence" value="ECO:0007669"/>
    <property type="project" value="TreeGrafter"/>
</dbReference>
<keyword evidence="4" id="KW-1185">Reference proteome</keyword>
<dbReference type="Proteomes" id="UP000031186">
    <property type="component" value="Unassembled WGS sequence"/>
</dbReference>
<dbReference type="HOGENOM" id="CLU_023205_2_1_1"/>
<dbReference type="PANTHER" id="PTHR43625:SF40">
    <property type="entry name" value="ALDO-KETO REDUCTASE YAKC [NADP(+)]"/>
    <property type="match status" value="1"/>
</dbReference>
<name>A0A0B4F9M8_METAF</name>
<dbReference type="AlphaFoldDB" id="A0A0B4F9M8"/>
<proteinExistence type="predicted"/>
<dbReference type="Pfam" id="PF00248">
    <property type="entry name" value="Aldo_ket_red"/>
    <property type="match status" value="1"/>
</dbReference>
<dbReference type="OrthoDB" id="37537at2759"/>
<feature type="domain" description="NADP-dependent oxidoreductase" evidence="2">
    <location>
        <begin position="20"/>
        <end position="333"/>
    </location>
</feature>
<evidence type="ECO:0000313" key="3">
    <source>
        <dbReference type="EMBL" id="KID64442.1"/>
    </source>
</evidence>
<dbReference type="Gene3D" id="3.20.20.100">
    <property type="entry name" value="NADP-dependent oxidoreductase domain"/>
    <property type="match status" value="1"/>
</dbReference>
<protein>
    <submittedName>
        <fullName evidence="3">Aldo/keto reductase</fullName>
    </submittedName>
</protein>
<sequence length="348" mass="38202">MSASVPTRQLGRNGPRVTGIGLGLMSFAGWYGQKDTSVESSLALLDRAHAIGERFWDTADIYTGSEQRVGEWFRRSGKRDDIFLATKFAIRAGADGSRTIDNDPAWVREACAASLARLGTGVIDLYYVHRVDDKTPIERTIQAMAELKRHVVSITLSKNMKGMLTTTREGKIRHLGLSECSAATIRRAHAVHPIAAYQVEYSPLFLDIESDRTGILQTCRELGIAVVAYSPVGRGLLTGAVKSLDDLPPDDWRRGVPKLGGDNFPRIMALVDRIREVARRHGATPAQVCLAWVAAQGDDVIPIPGTTTLKYLEDNTGALKIKLTADEVAELRRYAEETELPGDRYPSS</sequence>
<dbReference type="SUPFAM" id="SSF51430">
    <property type="entry name" value="NAD(P)-linked oxidoreductase"/>
    <property type="match status" value="1"/>
</dbReference>
<comment type="caution">
    <text evidence="3">The sequence shown here is derived from an EMBL/GenBank/DDBJ whole genome shotgun (WGS) entry which is preliminary data.</text>
</comment>